<protein>
    <submittedName>
        <fullName evidence="2">Acetyl-CoA hydrolase</fullName>
    </submittedName>
</protein>
<dbReference type="PANTHER" id="PTHR21432">
    <property type="entry name" value="ACETYL-COA HYDROLASE-RELATED"/>
    <property type="match status" value="1"/>
</dbReference>
<keyword evidence="2" id="KW-0378">Hydrolase</keyword>
<dbReference type="PANTHER" id="PTHR21432:SF20">
    <property type="entry name" value="ACETYL-COA HYDROLASE"/>
    <property type="match status" value="1"/>
</dbReference>
<dbReference type="GO" id="GO:0006083">
    <property type="term" value="P:acetate metabolic process"/>
    <property type="evidence" value="ECO:0007669"/>
    <property type="project" value="InterPro"/>
</dbReference>
<evidence type="ECO:0000259" key="1">
    <source>
        <dbReference type="Pfam" id="PF13336"/>
    </source>
</evidence>
<dbReference type="InterPro" id="IPR046433">
    <property type="entry name" value="ActCoA_hydro"/>
</dbReference>
<evidence type="ECO:0000313" key="2">
    <source>
        <dbReference type="EMBL" id="RWX57572.1"/>
    </source>
</evidence>
<comment type="caution">
    <text evidence="2">The sequence shown here is derived from an EMBL/GenBank/DDBJ whole genome shotgun (WGS) entry which is preliminary data.</text>
</comment>
<dbReference type="InterPro" id="IPR026888">
    <property type="entry name" value="AcetylCoA_hyd_C"/>
</dbReference>
<name>A0A444JWU7_9GAMM</name>
<dbReference type="SUPFAM" id="SSF100950">
    <property type="entry name" value="NagB/RpiA/CoA transferase-like"/>
    <property type="match status" value="1"/>
</dbReference>
<dbReference type="Gene3D" id="3.30.750.70">
    <property type="entry name" value="4-hydroxybutyrate coenzyme like domains"/>
    <property type="match status" value="1"/>
</dbReference>
<dbReference type="GO" id="GO:0016787">
    <property type="term" value="F:hydrolase activity"/>
    <property type="evidence" value="ECO:0007669"/>
    <property type="project" value="UniProtKB-KW"/>
</dbReference>
<dbReference type="GO" id="GO:0008775">
    <property type="term" value="F:acetate CoA-transferase activity"/>
    <property type="evidence" value="ECO:0007669"/>
    <property type="project" value="InterPro"/>
</dbReference>
<dbReference type="EMBL" id="RJLM01000001">
    <property type="protein sequence ID" value="RWX57572.1"/>
    <property type="molecule type" value="Genomic_DNA"/>
</dbReference>
<dbReference type="Gene3D" id="3.40.1080.20">
    <property type="entry name" value="Acetyl-CoA hydrolase/transferase C-terminal domain"/>
    <property type="match status" value="1"/>
</dbReference>
<evidence type="ECO:0000313" key="3">
    <source>
        <dbReference type="Proteomes" id="UP000287563"/>
    </source>
</evidence>
<keyword evidence="3" id="KW-1185">Reference proteome</keyword>
<feature type="domain" description="Acetyl-CoA hydrolase/transferase C-terminal" evidence="1">
    <location>
        <begin position="463"/>
        <end position="630"/>
    </location>
</feature>
<dbReference type="InterPro" id="IPR037171">
    <property type="entry name" value="NagB/RpiA_transferase-like"/>
</dbReference>
<gene>
    <name evidence="2" type="ORF">EDI28_06035</name>
</gene>
<dbReference type="AlphaFoldDB" id="A0A444JWU7"/>
<dbReference type="Pfam" id="PF13336">
    <property type="entry name" value="AcetylCoA_hyd_C"/>
    <property type="match status" value="1"/>
</dbReference>
<sequence>MSVLELVDTSITTHLATTSSSEERTPATAFSDADKLVDHIIDVVGKEIVLGAPLAIGKSVAFINALYQRAKADPSITLRIETGITLEKPVGKSKLERNFLKPFVEREFDGVPDIDYIMDLRKGAVPANITISEFFFKAGSFMNSPQQQNYTSTNYTHAVRDLLDKGVNVVTQLVAKRTIDGVTTYSLGSNSDLALDFAPVMKEMQDNGTPVAMVAEVNTNMPFMQNHAEVADNVFDFVLDQNLKPGHQDYSLFAAPHASISPEDHMIGFYASTLIKDGGTLQIGIGSLSSALVYSALLRHQNNRVYNQIMDELKVSEKFPVCRHVGDRGTFEEGLYGCSELMVDGFVSLYEAGILKREVFEDLTVQTLLNRKKITTDVTVSTLLTLLEHDAIKQQLTAQDVSYLKRIGVFRQSVEFIDGQLQAQQQTMKADLGDTEALQWITKLCLGDKLTGGAVMHGAFFIGPKDFYDALNEMSDEDHKKFCMTSVNYVNDLYDHFIGSQKLKQAQRKHARFVNSAMMVTLNGSAISDALENGQVVSGVGGQYNFVAQSHQLPDSRSIMKLRSCTVRNGKLKSNIMFNYGHTTIPRQLRDIVITEYGIADLRGKPDHVVYTELIKIADSRFQQQLLEQAKAAGKVAKDYTIPVEFGNNTPQAIQSFYQKYTQQNIFGPFPFGCSFTAEELQLGKALKSLKAKTATPAGKIKCILHAITTPRPDNTIQPLLKRIGLDKPTSVQDKLTQRLLIAELRGR</sequence>
<dbReference type="InterPro" id="IPR038460">
    <property type="entry name" value="AcetylCoA_hyd_C_sf"/>
</dbReference>
<proteinExistence type="predicted"/>
<dbReference type="Proteomes" id="UP000287563">
    <property type="component" value="Unassembled WGS sequence"/>
</dbReference>
<organism evidence="2 3">
    <name type="scientific">Photobacterium chitinilyticum</name>
    <dbReference type="NCBI Taxonomy" id="2485123"/>
    <lineage>
        <taxon>Bacteria</taxon>
        <taxon>Pseudomonadati</taxon>
        <taxon>Pseudomonadota</taxon>
        <taxon>Gammaproteobacteria</taxon>
        <taxon>Vibrionales</taxon>
        <taxon>Vibrionaceae</taxon>
        <taxon>Photobacterium</taxon>
    </lineage>
</organism>
<reference evidence="2 3" key="1">
    <citation type="submission" date="2018-11" db="EMBL/GenBank/DDBJ databases">
        <title>Photobacterium sp. BEI247 sp. nov., a marine bacterium isolated from Yongle Blue Hole in the South China Sea.</title>
        <authorList>
            <person name="Wang X."/>
        </authorList>
    </citation>
    <scope>NUCLEOTIDE SEQUENCE [LARGE SCALE GENOMIC DNA]</scope>
    <source>
        <strain evidence="3">BEI247</strain>
    </source>
</reference>
<dbReference type="RefSeq" id="WP_128782879.1">
    <property type="nucleotide sequence ID" value="NZ_JAKJSG010000026.1"/>
</dbReference>
<accession>A0A444JWU7</accession>
<dbReference type="OrthoDB" id="9801795at2"/>